<dbReference type="RefSeq" id="WP_277521867.1">
    <property type="nucleotide sequence ID" value="NZ_JAMQOT010000004.1"/>
</dbReference>
<organism evidence="3 4">
    <name type="scientific">Natrinema salsiterrestre</name>
    <dbReference type="NCBI Taxonomy" id="2950540"/>
    <lineage>
        <taxon>Archaea</taxon>
        <taxon>Methanobacteriati</taxon>
        <taxon>Methanobacteriota</taxon>
        <taxon>Stenosarchaea group</taxon>
        <taxon>Halobacteria</taxon>
        <taxon>Halobacteriales</taxon>
        <taxon>Natrialbaceae</taxon>
        <taxon>Natrinema</taxon>
    </lineage>
</organism>
<comment type="caution">
    <text evidence="3">The sequence shown here is derived from an EMBL/GenBank/DDBJ whole genome shotgun (WGS) entry which is preliminary data.</text>
</comment>
<sequence>MRAETDHPSVADELRNKNETKIPIGEAREPECRGCTMWRCRSCGEMGRFEEELPEACPGCAAPREELYYWEED</sequence>
<dbReference type="InterPro" id="IPR055554">
    <property type="entry name" value="DUF7130"/>
</dbReference>
<evidence type="ECO:0000256" key="1">
    <source>
        <dbReference type="SAM" id="MobiDB-lite"/>
    </source>
</evidence>
<dbReference type="EMBL" id="JAMQOT010000004">
    <property type="protein sequence ID" value="MDF9746312.1"/>
    <property type="molecule type" value="Genomic_DNA"/>
</dbReference>
<evidence type="ECO:0000313" key="3">
    <source>
        <dbReference type="EMBL" id="MDF9746312.1"/>
    </source>
</evidence>
<dbReference type="SUPFAM" id="SSF57802">
    <property type="entry name" value="Rubredoxin-like"/>
    <property type="match status" value="1"/>
</dbReference>
<feature type="domain" description="DUF7130" evidence="2">
    <location>
        <begin position="34"/>
        <end position="73"/>
    </location>
</feature>
<dbReference type="AlphaFoldDB" id="A0A9Q4Q3L8"/>
<gene>
    <name evidence="3" type="ORF">NDI89_12040</name>
</gene>
<reference evidence="3" key="1">
    <citation type="submission" date="2022-06" db="EMBL/GenBank/DDBJ databases">
        <title>Natrinema sp. a new haloarchaeum isolate from saline soil.</title>
        <authorList>
            <person name="Strakova D."/>
            <person name="Galisteo C."/>
            <person name="Sanchez-Porro C."/>
            <person name="Ventosa A."/>
        </authorList>
    </citation>
    <scope>NUCLEOTIDE SEQUENCE</scope>
    <source>
        <strain evidence="3">S1CR25-10</strain>
    </source>
</reference>
<keyword evidence="4" id="KW-1185">Reference proteome</keyword>
<dbReference type="Pfam" id="PF23458">
    <property type="entry name" value="DUF7130"/>
    <property type="match status" value="1"/>
</dbReference>
<name>A0A9Q4Q3L8_9EURY</name>
<dbReference type="Gene3D" id="2.20.28.10">
    <property type="match status" value="1"/>
</dbReference>
<evidence type="ECO:0000313" key="4">
    <source>
        <dbReference type="Proteomes" id="UP001154061"/>
    </source>
</evidence>
<protein>
    <recommendedName>
        <fullName evidence="2">DUF7130 domain-containing protein</fullName>
    </recommendedName>
</protein>
<accession>A0A9Q4Q3L8</accession>
<dbReference type="Proteomes" id="UP001154061">
    <property type="component" value="Unassembled WGS sequence"/>
</dbReference>
<proteinExistence type="predicted"/>
<evidence type="ECO:0000259" key="2">
    <source>
        <dbReference type="Pfam" id="PF23458"/>
    </source>
</evidence>
<feature type="region of interest" description="Disordered" evidence="1">
    <location>
        <begin position="1"/>
        <end position="23"/>
    </location>
</feature>